<reference evidence="7 8" key="1">
    <citation type="journal article" date="2015" name="Genome Announc.">
        <title>Complete Genome Sequence of the Type Strain Corynebacterium mustelae DSM 45274, Isolated from Various Tissues of a Male Ferret with Lethal Sepsis.</title>
        <authorList>
            <person name="Ruckert C."/>
            <person name="Eimer J."/>
            <person name="Winkler A."/>
            <person name="Tauch A."/>
        </authorList>
    </citation>
    <scope>NUCLEOTIDE SEQUENCE [LARGE SCALE GENOMIC DNA]</scope>
    <source>
        <strain evidence="7 8">DSM 45274</strain>
    </source>
</reference>
<feature type="transmembrane region" description="Helical" evidence="5">
    <location>
        <begin position="138"/>
        <end position="162"/>
    </location>
</feature>
<dbReference type="InterPro" id="IPR011701">
    <property type="entry name" value="MFS"/>
</dbReference>
<evidence type="ECO:0000256" key="4">
    <source>
        <dbReference type="ARBA" id="ARBA00023136"/>
    </source>
</evidence>
<evidence type="ECO:0000313" key="7">
    <source>
        <dbReference type="EMBL" id="AKK06413.1"/>
    </source>
</evidence>
<evidence type="ECO:0000256" key="5">
    <source>
        <dbReference type="SAM" id="Phobius"/>
    </source>
</evidence>
<feature type="transmembrane region" description="Helical" evidence="5">
    <location>
        <begin position="12"/>
        <end position="34"/>
    </location>
</feature>
<evidence type="ECO:0000259" key="6">
    <source>
        <dbReference type="PROSITE" id="PS50850"/>
    </source>
</evidence>
<feature type="transmembrane region" description="Helical" evidence="5">
    <location>
        <begin position="46"/>
        <end position="63"/>
    </location>
</feature>
<feature type="transmembrane region" description="Helical" evidence="5">
    <location>
        <begin position="75"/>
        <end position="93"/>
    </location>
</feature>
<organism evidence="7 8">
    <name type="scientific">Corynebacterium mustelae</name>
    <dbReference type="NCBI Taxonomy" id="571915"/>
    <lineage>
        <taxon>Bacteria</taxon>
        <taxon>Bacillati</taxon>
        <taxon>Actinomycetota</taxon>
        <taxon>Actinomycetes</taxon>
        <taxon>Mycobacteriales</taxon>
        <taxon>Corynebacteriaceae</taxon>
        <taxon>Corynebacterium</taxon>
    </lineage>
</organism>
<feature type="transmembrane region" description="Helical" evidence="5">
    <location>
        <begin position="242"/>
        <end position="267"/>
    </location>
</feature>
<dbReference type="Gene3D" id="1.20.1250.20">
    <property type="entry name" value="MFS general substrate transporter like domains"/>
    <property type="match status" value="1"/>
</dbReference>
<name>A0A0G3H3K7_9CORY</name>
<dbReference type="KEGG" id="cmv:CMUST_10485"/>
<dbReference type="SUPFAM" id="SSF103473">
    <property type="entry name" value="MFS general substrate transporter"/>
    <property type="match status" value="1"/>
</dbReference>
<feature type="transmembrane region" description="Helical" evidence="5">
    <location>
        <begin position="105"/>
        <end position="126"/>
    </location>
</feature>
<feature type="transmembrane region" description="Helical" evidence="5">
    <location>
        <begin position="370"/>
        <end position="391"/>
    </location>
</feature>
<keyword evidence="2 5" id="KW-0812">Transmembrane</keyword>
<sequence length="401" mass="43044">MRQRQQSILVTRLACLALLVGLADFIFGAVYVTLMLDAGLDPERMGFGFFLMMAIATIVEIFSGDAGDRWGHRKLACYGLMLWGLALVIFVTVKTMPLLMLGSLTLWSIGQALYSGAPLSLVINALPPQAVTLRDKAVRWHSVAGWIGRSCGAAAAFFGLKVVQPEHLVGSAGVILIAAAMWLALTWPESKRQAPQSGFAGFLGRAAMGWTWDVTSALYISMIAAGLLSIVLFAWQPMLNEVAGIGIEINGLSLLTMTACAALGAWCSSWKLSDAQLNLVLVVGLCMVSLGFIVFGLYPGAVTAIVAIVLTEVVVSFALTKTAIIAHQNFVDEHRNLQWSIFSAAIGMAMAITDLIFGVLWSAYGITDAVLCIGLGFGLAVVVYVVIRFFTVGMRRSDRQL</sequence>
<evidence type="ECO:0000256" key="3">
    <source>
        <dbReference type="ARBA" id="ARBA00022989"/>
    </source>
</evidence>
<evidence type="ECO:0000256" key="2">
    <source>
        <dbReference type="ARBA" id="ARBA00022692"/>
    </source>
</evidence>
<dbReference type="GO" id="GO:0005886">
    <property type="term" value="C:plasma membrane"/>
    <property type="evidence" value="ECO:0007669"/>
    <property type="project" value="UniProtKB-SubCell"/>
</dbReference>
<dbReference type="InterPro" id="IPR053160">
    <property type="entry name" value="MFS_DHA3_Transporter"/>
</dbReference>
<dbReference type="OrthoDB" id="8596007at2"/>
<keyword evidence="8" id="KW-1185">Reference proteome</keyword>
<dbReference type="InterPro" id="IPR036259">
    <property type="entry name" value="MFS_trans_sf"/>
</dbReference>
<dbReference type="RefSeq" id="WP_047262444.1">
    <property type="nucleotide sequence ID" value="NZ_CP011542.1"/>
</dbReference>
<dbReference type="PANTHER" id="PTHR23530">
    <property type="entry name" value="TRANSPORT PROTEIN-RELATED"/>
    <property type="match status" value="1"/>
</dbReference>
<dbReference type="GO" id="GO:0022857">
    <property type="term" value="F:transmembrane transporter activity"/>
    <property type="evidence" value="ECO:0007669"/>
    <property type="project" value="InterPro"/>
</dbReference>
<feature type="transmembrane region" description="Helical" evidence="5">
    <location>
        <begin position="304"/>
        <end position="327"/>
    </location>
</feature>
<dbReference type="PANTHER" id="PTHR23530:SF1">
    <property type="entry name" value="PERMEASE, MAJOR FACILITATOR SUPERFAMILY-RELATED"/>
    <property type="match status" value="1"/>
</dbReference>
<protein>
    <submittedName>
        <fullName evidence="7">Arabinose efflux permease family protein</fullName>
    </submittedName>
</protein>
<keyword evidence="4 5" id="KW-0472">Membrane</keyword>
<dbReference type="Proteomes" id="UP000035199">
    <property type="component" value="Chromosome"/>
</dbReference>
<dbReference type="PROSITE" id="PS50850">
    <property type="entry name" value="MFS"/>
    <property type="match status" value="1"/>
</dbReference>
<dbReference type="InterPro" id="IPR020846">
    <property type="entry name" value="MFS_dom"/>
</dbReference>
<reference evidence="8" key="2">
    <citation type="submission" date="2015-05" db="EMBL/GenBank/DDBJ databases">
        <title>Complete genome sequence of Corynebacterium mustelae DSM 45274, isolated from various tissues of a male ferret with lethal sepsis.</title>
        <authorList>
            <person name="Ruckert C."/>
            <person name="Albersmeier A."/>
            <person name="Winkler A."/>
            <person name="Tauch A."/>
        </authorList>
    </citation>
    <scope>NUCLEOTIDE SEQUENCE [LARGE SCALE GENOMIC DNA]</scope>
    <source>
        <strain evidence="8">DSM 45274</strain>
    </source>
</reference>
<dbReference type="AlphaFoldDB" id="A0A0G3H3K7"/>
<dbReference type="STRING" id="571915.CMUST_10485"/>
<feature type="transmembrane region" description="Helical" evidence="5">
    <location>
        <begin position="279"/>
        <end position="298"/>
    </location>
</feature>
<proteinExistence type="predicted"/>
<evidence type="ECO:0000256" key="1">
    <source>
        <dbReference type="ARBA" id="ARBA00004651"/>
    </source>
</evidence>
<evidence type="ECO:0000313" key="8">
    <source>
        <dbReference type="Proteomes" id="UP000035199"/>
    </source>
</evidence>
<dbReference type="Pfam" id="PF07690">
    <property type="entry name" value="MFS_1"/>
    <property type="match status" value="1"/>
</dbReference>
<gene>
    <name evidence="7" type="ORF">CMUST_10485</name>
</gene>
<dbReference type="PATRIC" id="fig|571915.4.peg.2231"/>
<feature type="domain" description="Major facilitator superfamily (MFS) profile" evidence="6">
    <location>
        <begin position="9"/>
        <end position="396"/>
    </location>
</feature>
<feature type="transmembrane region" description="Helical" evidence="5">
    <location>
        <begin position="217"/>
        <end position="236"/>
    </location>
</feature>
<accession>A0A0G3H3K7</accession>
<feature type="transmembrane region" description="Helical" evidence="5">
    <location>
        <begin position="168"/>
        <end position="187"/>
    </location>
</feature>
<comment type="subcellular location">
    <subcellularLocation>
        <location evidence="1">Cell membrane</location>
        <topology evidence="1">Multi-pass membrane protein</topology>
    </subcellularLocation>
</comment>
<dbReference type="EMBL" id="CP011542">
    <property type="protein sequence ID" value="AKK06413.1"/>
    <property type="molecule type" value="Genomic_DNA"/>
</dbReference>
<feature type="transmembrane region" description="Helical" evidence="5">
    <location>
        <begin position="339"/>
        <end position="364"/>
    </location>
</feature>
<keyword evidence="3 5" id="KW-1133">Transmembrane helix</keyword>